<keyword evidence="1" id="KW-0812">Transmembrane</keyword>
<name>A0A8S5MC53_9CAUD</name>
<keyword evidence="1" id="KW-0472">Membrane</keyword>
<sequence>MKYLKNIVNKKQVLTLSMIYIIWVVALFNFRIVKSFNFRFFAALLFGTISYAVTMSYILKFSKSVRETSEIQHLPWIYTLNYISISLFTNFLCGVFNIGIGWTLIINLITLFIYIQAIINVDKYIEKTVEKIEKFETKVENFNIIDQKMTYLLAKATDKDIKAKVLEIKQFFSYSNALSSDATRDIDAIIVDKIDKLVEAIENDKKEKVIKGLENLMTDIKYRNAIKSKNTAKER</sequence>
<keyword evidence="1" id="KW-1133">Transmembrane helix</keyword>
<accession>A0A8S5MC53</accession>
<proteinExistence type="predicted"/>
<organism evidence="2">
    <name type="scientific">Myoviridae sp. ctj9o3</name>
    <dbReference type="NCBI Taxonomy" id="2826688"/>
    <lineage>
        <taxon>Viruses</taxon>
        <taxon>Duplodnaviria</taxon>
        <taxon>Heunggongvirae</taxon>
        <taxon>Uroviricota</taxon>
        <taxon>Caudoviricetes</taxon>
    </lineage>
</organism>
<protein>
    <submittedName>
        <fullName evidence="2">Uncharacterized protein</fullName>
    </submittedName>
</protein>
<feature type="transmembrane region" description="Helical" evidence="1">
    <location>
        <begin position="12"/>
        <end position="32"/>
    </location>
</feature>
<feature type="transmembrane region" description="Helical" evidence="1">
    <location>
        <begin position="38"/>
        <end position="59"/>
    </location>
</feature>
<dbReference type="EMBL" id="BK014873">
    <property type="protein sequence ID" value="DAD79804.1"/>
    <property type="molecule type" value="Genomic_DNA"/>
</dbReference>
<reference evidence="2" key="1">
    <citation type="journal article" date="2021" name="Proc. Natl. Acad. Sci. U.S.A.">
        <title>A Catalog of Tens of Thousands of Viruses from Human Metagenomes Reveals Hidden Associations with Chronic Diseases.</title>
        <authorList>
            <person name="Tisza M.J."/>
            <person name="Buck C.B."/>
        </authorList>
    </citation>
    <scope>NUCLEOTIDE SEQUENCE</scope>
    <source>
        <strain evidence="2">Ctj9o3</strain>
    </source>
</reference>
<evidence type="ECO:0000313" key="2">
    <source>
        <dbReference type="EMBL" id="DAD79804.1"/>
    </source>
</evidence>
<feature type="transmembrane region" description="Helical" evidence="1">
    <location>
        <begin position="80"/>
        <end position="98"/>
    </location>
</feature>
<feature type="transmembrane region" description="Helical" evidence="1">
    <location>
        <begin position="104"/>
        <end position="121"/>
    </location>
</feature>
<evidence type="ECO:0000256" key="1">
    <source>
        <dbReference type="SAM" id="Phobius"/>
    </source>
</evidence>